<dbReference type="Gene3D" id="1.20.1440.60">
    <property type="entry name" value="23S rRNA-intervening sequence"/>
    <property type="match status" value="1"/>
</dbReference>
<dbReference type="NCBIfam" id="TIGR02436">
    <property type="entry name" value="four helix bundle protein"/>
    <property type="match status" value="1"/>
</dbReference>
<reference evidence="1 2" key="1">
    <citation type="submission" date="2020-04" db="EMBL/GenBank/DDBJ databases">
        <title>Hymenobacter polaris sp. nov., isolated from Arctic soil.</title>
        <authorList>
            <person name="Dahal R.H."/>
        </authorList>
    </citation>
    <scope>NUCLEOTIDE SEQUENCE [LARGE SCALE GENOMIC DNA]</scope>
    <source>
        <strain evidence="1 2">RP-2-7</strain>
    </source>
</reference>
<dbReference type="PANTHER" id="PTHR38471">
    <property type="entry name" value="FOUR HELIX BUNDLE PROTEIN"/>
    <property type="match status" value="1"/>
</dbReference>
<dbReference type="Pfam" id="PF05635">
    <property type="entry name" value="23S_rRNA_IVP"/>
    <property type="match status" value="1"/>
</dbReference>
<evidence type="ECO:0000313" key="2">
    <source>
        <dbReference type="Proteomes" id="UP000559626"/>
    </source>
</evidence>
<keyword evidence="2" id="KW-1185">Reference proteome</keyword>
<dbReference type="InterPro" id="IPR036583">
    <property type="entry name" value="23S_rRNA_IVS_sf"/>
</dbReference>
<proteinExistence type="predicted"/>
<protein>
    <submittedName>
        <fullName evidence="1">Four helix bundle protein</fullName>
    </submittedName>
</protein>
<dbReference type="PANTHER" id="PTHR38471:SF2">
    <property type="entry name" value="FOUR HELIX BUNDLE PROTEIN"/>
    <property type="match status" value="1"/>
</dbReference>
<evidence type="ECO:0000313" key="1">
    <source>
        <dbReference type="EMBL" id="NML63863.1"/>
    </source>
</evidence>
<dbReference type="InterPro" id="IPR012657">
    <property type="entry name" value="23S_rRNA-intervening_sequence"/>
</dbReference>
<accession>A0A7Y0AAR1</accession>
<name>A0A7Y0AAR1_9BACT</name>
<dbReference type="AlphaFoldDB" id="A0A7Y0AAR1"/>
<gene>
    <name evidence="1" type="ORF">HHL22_01465</name>
</gene>
<dbReference type="SUPFAM" id="SSF158446">
    <property type="entry name" value="IVS-encoded protein-like"/>
    <property type="match status" value="1"/>
</dbReference>
<organism evidence="1 2">
    <name type="scientific">Hymenobacter polaris</name>
    <dbReference type="NCBI Taxonomy" id="2682546"/>
    <lineage>
        <taxon>Bacteria</taxon>
        <taxon>Pseudomonadati</taxon>
        <taxon>Bacteroidota</taxon>
        <taxon>Cytophagia</taxon>
        <taxon>Cytophagales</taxon>
        <taxon>Hymenobacteraceae</taxon>
        <taxon>Hymenobacter</taxon>
    </lineage>
</organism>
<comment type="caution">
    <text evidence="1">The sequence shown here is derived from an EMBL/GenBank/DDBJ whole genome shotgun (WGS) entry which is preliminary data.</text>
</comment>
<dbReference type="PIRSF" id="PIRSF035652">
    <property type="entry name" value="CHP02436"/>
    <property type="match status" value="1"/>
</dbReference>
<dbReference type="Proteomes" id="UP000559626">
    <property type="component" value="Unassembled WGS sequence"/>
</dbReference>
<dbReference type="EMBL" id="JABBGH010000001">
    <property type="protein sequence ID" value="NML63863.1"/>
    <property type="molecule type" value="Genomic_DNA"/>
</dbReference>
<dbReference type="RefSeq" id="WP_169529196.1">
    <property type="nucleotide sequence ID" value="NZ_JABBGH010000001.1"/>
</dbReference>
<sequence>MSNILRDKSFAFASRVVKACRYLAEQQREFVLSKQLLGSGTAIGALVREAEYAETKPDFIHKMALARKEANETLYGLELLVSTNLSTPRQAESLHLDATELLKMLTSSIKTAKTALTSTPKN</sequence>